<organism evidence="1 3">
    <name type="scientific">Agrobacterium larrymoorei</name>
    <dbReference type="NCBI Taxonomy" id="160699"/>
    <lineage>
        <taxon>Bacteria</taxon>
        <taxon>Pseudomonadati</taxon>
        <taxon>Pseudomonadota</taxon>
        <taxon>Alphaproteobacteria</taxon>
        <taxon>Hyphomicrobiales</taxon>
        <taxon>Rhizobiaceae</taxon>
        <taxon>Rhizobium/Agrobacterium group</taxon>
        <taxon>Agrobacterium</taxon>
    </lineage>
</organism>
<dbReference type="Proteomes" id="UP000298545">
    <property type="component" value="Plasmid pTiCFBP5473"/>
</dbReference>
<protein>
    <submittedName>
        <fullName evidence="1">Uncharacterized protein</fullName>
    </submittedName>
</protein>
<evidence type="ECO:0000313" key="3">
    <source>
        <dbReference type="Proteomes" id="UP000298545"/>
    </source>
</evidence>
<dbReference type="EMBL" id="CP039694">
    <property type="protein sequence ID" value="QCJ00966.1"/>
    <property type="molecule type" value="Genomic_DNA"/>
</dbReference>
<keyword evidence="1" id="KW-0614">Plasmid</keyword>
<dbReference type="Proteomes" id="UP000826513">
    <property type="component" value="Plasmid pTiAF3.44"/>
</dbReference>
<name>A0A4D7DU00_9HYPH</name>
<proteinExistence type="predicted"/>
<geneLocation type="plasmid" evidence="3">
    <name>pticfbp5473</name>
</geneLocation>
<reference evidence="1 3" key="1">
    <citation type="submission" date="2019-04" db="EMBL/GenBank/DDBJ databases">
        <title>Complete genome sequence of Agrobacterium larrymoorei CFBP5473.</title>
        <authorList>
            <person name="Haryono M."/>
            <person name="Chou L."/>
            <person name="Lin Y.-C."/>
            <person name="Lai E.-M."/>
            <person name="Kuo C.-H."/>
        </authorList>
    </citation>
    <scope>NUCLEOTIDE SEQUENCE [LARGE SCALE GENOMIC DNA]</scope>
    <source>
        <strain evidence="1 3">CFBP5473</strain>
        <plasmid evidence="3">pticfbp5473</plasmid>
        <plasmid evidence="1">pTiCFBP5473</plasmid>
    </source>
</reference>
<dbReference type="KEGG" id="alf:CFBP5473_23595"/>
<dbReference type="AlphaFoldDB" id="A0A4D7DU00"/>
<accession>A0A4D7DU00</accession>
<sequence length="309" mass="34737">MGREDIPETSAQQSGWKRLNADSIRRISDFLIERDPRQTVENLTTLRSLDKNTKSAYDSSSEVLDALSRAAVLVERIYLCSIPEGGFDREFNREEIGTKASAGTRIEAIEGTLDLLSERRKSELVTHVLSLQDGYQQASAIEAFAPSVNKLTPTQKGRIIDKAFDYASNYSARGDAILIRAGVQALSYAHDDLNPQQRRHLQQIVNYNLMPEQWVIIKDITEGRSDYIASEGQSMDEDFAVSGAISLREKMSVIESRVEKVFENDASEFRTMRQLSSVQFVMANVLNSVYERRAQLNDRESTRGSGPCL</sequence>
<dbReference type="EMBL" id="CP072169">
    <property type="protein sequence ID" value="QYA10304.1"/>
    <property type="molecule type" value="Genomic_DNA"/>
</dbReference>
<geneLocation type="plasmid" evidence="1">
    <name>pTiCFBP5473</name>
</geneLocation>
<evidence type="ECO:0000313" key="2">
    <source>
        <dbReference type="EMBL" id="QYA10304.1"/>
    </source>
</evidence>
<geneLocation type="plasmid" evidence="2 4">
    <name>pTiAF3.44</name>
</geneLocation>
<reference evidence="2 4" key="2">
    <citation type="submission" date="2021-03" db="EMBL/GenBank/DDBJ databases">
        <title>Rapid diversification of plasmids in a genus of pathogenic and nitrogen fixing bacteria.</title>
        <authorList>
            <person name="Weisberg A.J."/>
            <person name="Miller M."/>
            <person name="Ream W."/>
            <person name="Grunwald N.J."/>
            <person name="Chang J.H."/>
        </authorList>
    </citation>
    <scope>NUCLEOTIDE SEQUENCE [LARGE SCALE GENOMIC DNA]</scope>
    <source>
        <strain evidence="2 4">AF3.44</strain>
        <plasmid evidence="2 4">pTiAF3.44</plasmid>
    </source>
</reference>
<keyword evidence="4" id="KW-1185">Reference proteome</keyword>
<evidence type="ECO:0000313" key="1">
    <source>
        <dbReference type="EMBL" id="QCJ00966.1"/>
    </source>
</evidence>
<evidence type="ECO:0000313" key="4">
    <source>
        <dbReference type="Proteomes" id="UP000826513"/>
    </source>
</evidence>
<dbReference type="RefSeq" id="WP_027676239.1">
    <property type="nucleotide sequence ID" value="NZ_CP039694.1"/>
</dbReference>
<gene>
    <name evidence="1" type="ORF">CFBP5473_23595</name>
    <name evidence="2" type="ORF">J5285_22265</name>
</gene>